<keyword evidence="2" id="KW-1185">Reference proteome</keyword>
<protein>
    <submittedName>
        <fullName evidence="1">Uncharacterized protein</fullName>
    </submittedName>
</protein>
<proteinExistence type="predicted"/>
<gene>
    <name evidence="1" type="ORF">GCM10011343_16680</name>
</gene>
<dbReference type="RefSeq" id="WP_188362104.1">
    <property type="nucleotide sequence ID" value="NZ_BMFG01000005.1"/>
</dbReference>
<evidence type="ECO:0000313" key="1">
    <source>
        <dbReference type="EMBL" id="GGD27082.1"/>
    </source>
</evidence>
<comment type="caution">
    <text evidence="1">The sequence shown here is derived from an EMBL/GenBank/DDBJ whole genome shotgun (WGS) entry which is preliminary data.</text>
</comment>
<dbReference type="AlphaFoldDB" id="A0A916Y1F6"/>
<organism evidence="1 2">
    <name type="scientific">Flavobacterium orientale</name>
    <dbReference type="NCBI Taxonomy" id="1756020"/>
    <lineage>
        <taxon>Bacteria</taxon>
        <taxon>Pseudomonadati</taxon>
        <taxon>Bacteroidota</taxon>
        <taxon>Flavobacteriia</taxon>
        <taxon>Flavobacteriales</taxon>
        <taxon>Flavobacteriaceae</taxon>
        <taxon>Flavobacterium</taxon>
    </lineage>
</organism>
<sequence>MTEEKFKIENNTCIVSSYLIDELDYVVGGYGQPTIESLFNLNAFIEAYVLSSNFIFSKHELDHIQITSKVLFPNGRPIFELISDSKNMYAVGGIGNPIMQCVYVDKVEEKNNITIQKAIETFQERDFERIKKTLVISDLATPTESVKTLTIGFGETQLIIGETTNKPFEMVKKFYDSITNYNVQNALPIFTYKQQFNELRKKAISKEIFKTICDIKGQEIKDAEAFIGGEIQALPPLVNIVLSKAKNREDIPRVMKEIRADFTDFRLCCEKFESRLNSSTTIKEQIEAIKDYKVFWGTLVKKYTDKTSRIVFRFLDMAKESSYDKSLDNYMDTQNASEIIKDLNLGKVAGKAGILAWDKIKEKRILNRFKGVTDLWGLIDDTPAFELQISNAERVFNTKIDLNRINITRQYLNAIEKTSSTTILPERS</sequence>
<evidence type="ECO:0000313" key="2">
    <source>
        <dbReference type="Proteomes" id="UP000625735"/>
    </source>
</evidence>
<reference evidence="1" key="1">
    <citation type="journal article" date="2014" name="Int. J. Syst. Evol. Microbiol.">
        <title>Complete genome sequence of Corynebacterium casei LMG S-19264T (=DSM 44701T), isolated from a smear-ripened cheese.</title>
        <authorList>
            <consortium name="US DOE Joint Genome Institute (JGI-PGF)"/>
            <person name="Walter F."/>
            <person name="Albersmeier A."/>
            <person name="Kalinowski J."/>
            <person name="Ruckert C."/>
        </authorList>
    </citation>
    <scope>NUCLEOTIDE SEQUENCE</scope>
    <source>
        <strain evidence="1">CGMCC 1.12506</strain>
    </source>
</reference>
<accession>A0A916Y1F6</accession>
<reference evidence="1" key="2">
    <citation type="submission" date="2020-09" db="EMBL/GenBank/DDBJ databases">
        <authorList>
            <person name="Sun Q."/>
            <person name="Zhou Y."/>
        </authorList>
    </citation>
    <scope>NUCLEOTIDE SEQUENCE</scope>
    <source>
        <strain evidence="1">CGMCC 1.12506</strain>
    </source>
</reference>
<dbReference type="Proteomes" id="UP000625735">
    <property type="component" value="Unassembled WGS sequence"/>
</dbReference>
<dbReference type="EMBL" id="BMFG01000005">
    <property type="protein sequence ID" value="GGD27082.1"/>
    <property type="molecule type" value="Genomic_DNA"/>
</dbReference>
<name>A0A916Y1F6_9FLAO</name>